<dbReference type="AlphaFoldDB" id="A0A2H0XYQ9"/>
<organism evidence="3 4">
    <name type="scientific">Candidatus Saganbacteria bacterium CG08_land_8_20_14_0_20_45_16</name>
    <dbReference type="NCBI Taxonomy" id="2014293"/>
    <lineage>
        <taxon>Bacteria</taxon>
        <taxon>Bacillati</taxon>
        <taxon>Saganbacteria</taxon>
    </lineage>
</organism>
<dbReference type="SUPFAM" id="SSF53474">
    <property type="entry name" value="alpha/beta-Hydrolases"/>
    <property type="match status" value="1"/>
</dbReference>
<evidence type="ECO:0000313" key="3">
    <source>
        <dbReference type="EMBL" id="PIS30140.1"/>
    </source>
</evidence>
<dbReference type="InterPro" id="IPR000073">
    <property type="entry name" value="AB_hydrolase_1"/>
</dbReference>
<dbReference type="InterPro" id="IPR050266">
    <property type="entry name" value="AB_hydrolase_sf"/>
</dbReference>
<proteinExistence type="predicted"/>
<feature type="domain" description="Serine aminopeptidase S33" evidence="2">
    <location>
        <begin position="28"/>
        <end position="200"/>
    </location>
</feature>
<dbReference type="EMBL" id="PEYM01000062">
    <property type="protein sequence ID" value="PIS30140.1"/>
    <property type="molecule type" value="Genomic_DNA"/>
</dbReference>
<keyword evidence="1" id="KW-0378">Hydrolase</keyword>
<sequence>MWRYVLINNLLFIHGFATGPQIWHQQIKEFGQVADIEATDNLIIVGWSMGGWKAIEFCFEHHHKIKGLVLVSGFAKYVKGDDYPYGTPLALLQRLKKIFLTDYKQGMHYFYDLIFKDKSNHHLIDQLPVPEKADLEKWFSRLEHEDLRPHLSKINIPTLIIHGDQDPIVQLGAAKYLYEQIKGSRLVVLKGVGHAPFLEKPQEFNQLLGDFISERTN</sequence>
<dbReference type="InterPro" id="IPR029058">
    <property type="entry name" value="AB_hydrolase_fold"/>
</dbReference>
<dbReference type="PANTHER" id="PTHR43798">
    <property type="entry name" value="MONOACYLGLYCEROL LIPASE"/>
    <property type="match status" value="1"/>
</dbReference>
<evidence type="ECO:0000259" key="2">
    <source>
        <dbReference type="Pfam" id="PF12146"/>
    </source>
</evidence>
<protein>
    <recommendedName>
        <fullName evidence="2">Serine aminopeptidase S33 domain-containing protein</fullName>
    </recommendedName>
</protein>
<dbReference type="GO" id="GO:0016020">
    <property type="term" value="C:membrane"/>
    <property type="evidence" value="ECO:0007669"/>
    <property type="project" value="TreeGrafter"/>
</dbReference>
<evidence type="ECO:0000256" key="1">
    <source>
        <dbReference type="ARBA" id="ARBA00022801"/>
    </source>
</evidence>
<comment type="caution">
    <text evidence="3">The sequence shown here is derived from an EMBL/GenBank/DDBJ whole genome shotgun (WGS) entry which is preliminary data.</text>
</comment>
<accession>A0A2H0XYQ9</accession>
<dbReference type="PRINTS" id="PR00111">
    <property type="entry name" value="ABHYDROLASE"/>
</dbReference>
<dbReference type="PANTHER" id="PTHR43798:SF31">
    <property type="entry name" value="AB HYDROLASE SUPERFAMILY PROTEIN YCLE"/>
    <property type="match status" value="1"/>
</dbReference>
<dbReference type="InterPro" id="IPR022742">
    <property type="entry name" value="Hydrolase_4"/>
</dbReference>
<dbReference type="Proteomes" id="UP000231343">
    <property type="component" value="Unassembled WGS sequence"/>
</dbReference>
<dbReference type="Pfam" id="PF12146">
    <property type="entry name" value="Hydrolase_4"/>
    <property type="match status" value="1"/>
</dbReference>
<name>A0A2H0XYQ9_UNCSA</name>
<dbReference type="GO" id="GO:0016787">
    <property type="term" value="F:hydrolase activity"/>
    <property type="evidence" value="ECO:0007669"/>
    <property type="project" value="UniProtKB-KW"/>
</dbReference>
<reference evidence="3 4" key="1">
    <citation type="submission" date="2017-09" db="EMBL/GenBank/DDBJ databases">
        <title>Depth-based differentiation of microbial function through sediment-hosted aquifers and enrichment of novel symbionts in the deep terrestrial subsurface.</title>
        <authorList>
            <person name="Probst A.J."/>
            <person name="Ladd B."/>
            <person name="Jarett J.K."/>
            <person name="Geller-Mcgrath D.E."/>
            <person name="Sieber C.M."/>
            <person name="Emerson J.B."/>
            <person name="Anantharaman K."/>
            <person name="Thomas B.C."/>
            <person name="Malmstrom R."/>
            <person name="Stieglmeier M."/>
            <person name="Klingl A."/>
            <person name="Woyke T."/>
            <person name="Ryan C.M."/>
            <person name="Banfield J.F."/>
        </authorList>
    </citation>
    <scope>NUCLEOTIDE SEQUENCE [LARGE SCALE GENOMIC DNA]</scope>
    <source>
        <strain evidence="3">CG08_land_8_20_14_0_20_45_16</strain>
    </source>
</reference>
<gene>
    <name evidence="3" type="ORF">COT42_03630</name>
</gene>
<dbReference type="Gene3D" id="3.40.50.1820">
    <property type="entry name" value="alpha/beta hydrolase"/>
    <property type="match status" value="1"/>
</dbReference>
<evidence type="ECO:0000313" key="4">
    <source>
        <dbReference type="Proteomes" id="UP000231343"/>
    </source>
</evidence>